<proteinExistence type="inferred from homology"/>
<feature type="transmembrane region" description="Helical" evidence="9">
    <location>
        <begin position="869"/>
        <end position="891"/>
    </location>
</feature>
<comment type="subcellular location">
    <subcellularLocation>
        <location evidence="1">Membrane</location>
        <topology evidence="1">Multi-pass membrane protein</topology>
    </subcellularLocation>
</comment>
<dbReference type="Pfam" id="PF07690">
    <property type="entry name" value="MFS_1"/>
    <property type="match status" value="2"/>
</dbReference>
<feature type="transmembrane region" description="Helical" evidence="9">
    <location>
        <begin position="150"/>
        <end position="171"/>
    </location>
</feature>
<feature type="transmembrane region" description="Helical" evidence="9">
    <location>
        <begin position="675"/>
        <end position="695"/>
    </location>
</feature>
<feature type="domain" description="Major facilitator superfamily (MFS) profile" evidence="10">
    <location>
        <begin position="714"/>
        <end position="904"/>
    </location>
</feature>
<dbReference type="PROSITE" id="PS50850">
    <property type="entry name" value="MFS"/>
    <property type="match status" value="2"/>
</dbReference>
<feature type="region of interest" description="Disordered" evidence="8">
    <location>
        <begin position="1"/>
        <end position="26"/>
    </location>
</feature>
<gene>
    <name evidence="11" type="ORF">CEP54_012822</name>
</gene>
<protein>
    <recommendedName>
        <fullName evidence="10">Major facilitator superfamily (MFS) profile domain-containing protein</fullName>
    </recommendedName>
</protein>
<comment type="caution">
    <text evidence="11">The sequence shown here is derived from an EMBL/GenBank/DDBJ whole genome shotgun (WGS) entry which is preliminary data.</text>
</comment>
<evidence type="ECO:0000256" key="7">
    <source>
        <dbReference type="ARBA" id="ARBA00037968"/>
    </source>
</evidence>
<organism evidence="11 12">
    <name type="scientific">Fusarium duplospermum</name>
    <dbReference type="NCBI Taxonomy" id="1325734"/>
    <lineage>
        <taxon>Eukaryota</taxon>
        <taxon>Fungi</taxon>
        <taxon>Dikarya</taxon>
        <taxon>Ascomycota</taxon>
        <taxon>Pezizomycotina</taxon>
        <taxon>Sordariomycetes</taxon>
        <taxon>Hypocreomycetidae</taxon>
        <taxon>Hypocreales</taxon>
        <taxon>Nectriaceae</taxon>
        <taxon>Fusarium</taxon>
        <taxon>Fusarium solani species complex</taxon>
    </lineage>
</organism>
<evidence type="ECO:0000256" key="2">
    <source>
        <dbReference type="ARBA" id="ARBA00022448"/>
    </source>
</evidence>
<feature type="transmembrane region" description="Helical" evidence="9">
    <location>
        <begin position="715"/>
        <end position="736"/>
    </location>
</feature>
<feature type="transmembrane region" description="Helical" evidence="9">
    <location>
        <begin position="347"/>
        <end position="365"/>
    </location>
</feature>
<feature type="transmembrane region" description="Helical" evidence="9">
    <location>
        <begin position="604"/>
        <end position="627"/>
    </location>
</feature>
<evidence type="ECO:0000256" key="1">
    <source>
        <dbReference type="ARBA" id="ARBA00004141"/>
    </source>
</evidence>
<feature type="compositionally biased region" description="Basic and acidic residues" evidence="8">
    <location>
        <begin position="479"/>
        <end position="491"/>
    </location>
</feature>
<dbReference type="FunFam" id="1.20.1250.20:FF:000064">
    <property type="entry name" value="MFS allantoate transporter"/>
    <property type="match status" value="1"/>
</dbReference>
<feature type="transmembrane region" description="Helical" evidence="9">
    <location>
        <begin position="407"/>
        <end position="428"/>
    </location>
</feature>
<keyword evidence="12" id="KW-1185">Reference proteome</keyword>
<evidence type="ECO:0000256" key="9">
    <source>
        <dbReference type="SAM" id="Phobius"/>
    </source>
</evidence>
<feature type="transmembrane region" description="Helical" evidence="9">
    <location>
        <begin position="440"/>
        <end position="461"/>
    </location>
</feature>
<evidence type="ECO:0000256" key="3">
    <source>
        <dbReference type="ARBA" id="ARBA00022692"/>
    </source>
</evidence>
<dbReference type="PANTHER" id="PTHR43791:SF74">
    <property type="entry name" value="TRANSPORTER, PUTATIVE (AFU_ORTHOLOGUE AFUA_1G17530)-RELATED"/>
    <property type="match status" value="1"/>
</dbReference>
<comment type="similarity">
    <text evidence="7">Belongs to the major facilitator superfamily. Allantoate permease family.</text>
</comment>
<dbReference type="GO" id="GO:0016020">
    <property type="term" value="C:membrane"/>
    <property type="evidence" value="ECO:0007669"/>
    <property type="project" value="UniProtKB-SubCell"/>
</dbReference>
<dbReference type="Proteomes" id="UP000288168">
    <property type="component" value="Unassembled WGS sequence"/>
</dbReference>
<dbReference type="AlphaFoldDB" id="A0A428P6H7"/>
<evidence type="ECO:0000256" key="5">
    <source>
        <dbReference type="ARBA" id="ARBA00023136"/>
    </source>
</evidence>
<feature type="transmembrane region" description="Helical" evidence="9">
    <location>
        <begin position="120"/>
        <end position="144"/>
    </location>
</feature>
<keyword evidence="5 9" id="KW-0472">Membrane</keyword>
<evidence type="ECO:0000256" key="4">
    <source>
        <dbReference type="ARBA" id="ARBA00022989"/>
    </source>
</evidence>
<feature type="compositionally biased region" description="Basic and acidic residues" evidence="8">
    <location>
        <begin position="1"/>
        <end position="10"/>
    </location>
</feature>
<dbReference type="OrthoDB" id="6730379at2759"/>
<feature type="transmembrane region" description="Helical" evidence="9">
    <location>
        <begin position="775"/>
        <end position="797"/>
    </location>
</feature>
<evidence type="ECO:0000259" key="10">
    <source>
        <dbReference type="PROSITE" id="PS50850"/>
    </source>
</evidence>
<name>A0A428P6H7_9HYPO</name>
<dbReference type="GO" id="GO:0022857">
    <property type="term" value="F:transmembrane transporter activity"/>
    <property type="evidence" value="ECO:0007669"/>
    <property type="project" value="InterPro"/>
</dbReference>
<feature type="transmembrane region" description="Helical" evidence="9">
    <location>
        <begin position="282"/>
        <end position="306"/>
    </location>
</feature>
<feature type="transmembrane region" description="Helical" evidence="9">
    <location>
        <begin position="639"/>
        <end position="663"/>
    </location>
</feature>
<dbReference type="InterPro" id="IPR020846">
    <property type="entry name" value="MFS_dom"/>
</dbReference>
<dbReference type="Gene3D" id="1.20.1250.20">
    <property type="entry name" value="MFS general substrate transporter like domains"/>
    <property type="match status" value="3"/>
</dbReference>
<reference evidence="11 12" key="1">
    <citation type="submission" date="2017-06" db="EMBL/GenBank/DDBJ databases">
        <title>Comparative genomic analysis of Ambrosia Fusariam Clade fungi.</title>
        <authorList>
            <person name="Stajich J.E."/>
            <person name="Carrillo J."/>
            <person name="Kijimoto T."/>
            <person name="Eskalen A."/>
            <person name="O'Donnell K."/>
            <person name="Kasson M."/>
        </authorList>
    </citation>
    <scope>NUCLEOTIDE SEQUENCE [LARGE SCALE GENOMIC DNA]</scope>
    <source>
        <strain evidence="11 12">NRRL62584</strain>
    </source>
</reference>
<feature type="transmembrane region" description="Helical" evidence="9">
    <location>
        <begin position="377"/>
        <end position="395"/>
    </location>
</feature>
<feature type="domain" description="Major facilitator superfamily (MFS) profile" evidence="10">
    <location>
        <begin position="53"/>
        <end position="466"/>
    </location>
</feature>
<feature type="region of interest" description="Disordered" evidence="8">
    <location>
        <begin position="470"/>
        <end position="501"/>
    </location>
</feature>
<evidence type="ECO:0000256" key="8">
    <source>
        <dbReference type="SAM" id="MobiDB-lite"/>
    </source>
</evidence>
<keyword evidence="2" id="KW-0813">Transport</keyword>
<feature type="transmembrane region" description="Helical" evidence="9">
    <location>
        <begin position="525"/>
        <end position="553"/>
    </location>
</feature>
<dbReference type="InterPro" id="IPR036259">
    <property type="entry name" value="MFS_trans_sf"/>
</dbReference>
<feature type="transmembrane region" description="Helical" evidence="9">
    <location>
        <begin position="565"/>
        <end position="584"/>
    </location>
</feature>
<accession>A0A428P6H7</accession>
<evidence type="ECO:0000256" key="6">
    <source>
        <dbReference type="ARBA" id="ARBA00023180"/>
    </source>
</evidence>
<dbReference type="PANTHER" id="PTHR43791">
    <property type="entry name" value="PERMEASE-RELATED"/>
    <property type="match status" value="1"/>
</dbReference>
<feature type="transmembrane region" description="Helical" evidence="9">
    <location>
        <begin position="809"/>
        <end position="832"/>
    </location>
</feature>
<feature type="transmembrane region" description="Helical" evidence="9">
    <location>
        <begin position="318"/>
        <end position="338"/>
    </location>
</feature>
<feature type="transmembrane region" description="Helical" evidence="9">
    <location>
        <begin position="91"/>
        <end position="113"/>
    </location>
</feature>
<evidence type="ECO:0000313" key="11">
    <source>
        <dbReference type="EMBL" id="RSL48625.1"/>
    </source>
</evidence>
<keyword evidence="3 9" id="KW-0812">Transmembrane</keyword>
<feature type="transmembrane region" description="Helical" evidence="9">
    <location>
        <begin position="214"/>
        <end position="234"/>
    </location>
</feature>
<dbReference type="InterPro" id="IPR011701">
    <property type="entry name" value="MFS"/>
</dbReference>
<keyword evidence="4 9" id="KW-1133">Transmembrane helix</keyword>
<evidence type="ECO:0000313" key="12">
    <source>
        <dbReference type="Proteomes" id="UP000288168"/>
    </source>
</evidence>
<feature type="transmembrane region" description="Helical" evidence="9">
    <location>
        <begin position="183"/>
        <end position="202"/>
    </location>
</feature>
<sequence>MSLRYEKEDPSASLGEKPTAVEGDHVGTSLDGDVIELDEATNKRLLRKIDWRLMPVLCFTYALQYYDKTILSQAAIFGLRDDLNLNTGLKYSWVSLIFYFGYIVGTYPISFLAQRFPSRIVCTGICIAWSFVILCTPACTSYAGLLVNRFFLGLIEAGVSPIFMLVVGLWYTHAEQVSRSSWWYSFSGGSLLVSPLINYGLGHIRGGSLNSWQYMYIIAGIATLFWGVALWWVFPDSPQNAKGFTETERRLLLERVRGNNAGSENRQFKPYQFKEAIFDYQLWGIIILSIVSCTGSGAVTTFGTIVFKDMGFDVFTSLLLNLPIGAMAFICVLGSGYIGQKVPNSRLYVVVGACAPVIVGCALLWKLPDTALAGRIVGFYLISFFSSAWVQCIGLGTSNVAGHTKKAVYAAGTFIGYSLGNIVGPLMFDAKYAPRYDESFIGIMICFALCVGVSLALRVMLARENSSRDRQYGQPELSHGLEDMTDKENKSFRNSPSPEDATMPRPLSIIITDDDQDYPEGGTRAWLVVVGAWCAMIPSMGLLNTLAVLQAWVLENELSHLPESTVGWIFGCYGFFLYFCGAQVGPIVDAHDIKLVIIPGSIEFYQFLLSFGVLGGMSASLLFNPSLTAVGHWFYKRRAFATGLACTAGGIGGVAFPLVILYLGPKIGFPWAIRVIALINAISGAVACCLLRKRLPPNKKAGASIDLKALSDLKYATTTAAIFLIEFAVFVPYSYISAYAIHYRFDHQKAYMLNTLLNVGAVPGRALPGYVADRFGTFNTMCITAFICAAFILTLWLTADGEEVRTTSFTILFGFWSGAAISLTPVCVSQVCKIEDYGKRNGTAFFIASFGALTGIPIAGAILEANNGSYWGLIVFAGVLYTAAFAAFVFARGVAGGWSLRTIF</sequence>
<feature type="transmembrane region" description="Helical" evidence="9">
    <location>
        <begin position="844"/>
        <end position="863"/>
    </location>
</feature>
<keyword evidence="6" id="KW-0325">Glycoprotein</keyword>
<dbReference type="SUPFAM" id="SSF103473">
    <property type="entry name" value="MFS general substrate transporter"/>
    <property type="match status" value="2"/>
</dbReference>
<dbReference type="EMBL" id="NKCI01000193">
    <property type="protein sequence ID" value="RSL48625.1"/>
    <property type="molecule type" value="Genomic_DNA"/>
</dbReference>